<evidence type="ECO:0000313" key="1">
    <source>
        <dbReference type="EMBL" id="QPX62590.1"/>
    </source>
</evidence>
<organism evidence="1 2">
    <name type="scientific">Arthrobacter phage Wollypog</name>
    <dbReference type="NCBI Taxonomy" id="2790985"/>
    <lineage>
        <taxon>Viruses</taxon>
        <taxon>Duplodnaviria</taxon>
        <taxon>Heunggongvirae</taxon>
        <taxon>Uroviricota</taxon>
        <taxon>Caudoviricetes</taxon>
        <taxon>Wollypogvirus</taxon>
        <taxon>Wollypogvirus wollypog</taxon>
    </lineage>
</organism>
<name>A0A7T3KC81_9CAUD</name>
<proteinExistence type="predicted"/>
<dbReference type="GeneID" id="77923969"/>
<protein>
    <submittedName>
        <fullName evidence="1">Uncharacterized protein</fullName>
    </submittedName>
</protein>
<sequence length="77" mass="8808">MAQYSGMDRFQTGKSFAHRSAEIRTAAASVTRLFKAGGRPDPKLLDDIIEHATEMKKAVEFWNEERARELREPVKTK</sequence>
<dbReference type="KEGG" id="vg:77923969"/>
<evidence type="ECO:0000313" key="2">
    <source>
        <dbReference type="Proteomes" id="UP000595472"/>
    </source>
</evidence>
<dbReference type="RefSeq" id="YP_010648529.1">
    <property type="nucleotide sequence ID" value="NC_070760.1"/>
</dbReference>
<reference evidence="1 2" key="1">
    <citation type="submission" date="2020-10" db="EMBL/GenBank/DDBJ databases">
        <authorList>
            <person name="Abad L.A."/>
            <person name="Alter J."/>
            <person name="Becerra C.Y."/>
            <person name="Boehle J."/>
            <person name="Bustos B."/>
            <person name="Connatser B.I."/>
            <person name="Cutright B."/>
            <person name="Gavin J."/>
            <person name="Gomez A.P."/>
            <person name="Grabar K."/>
            <person name="Hur E.Y."/>
            <person name="Ioh M.T."/>
            <person name="Joya-Campos L."/>
            <person name="Lauhon H.N."/>
            <person name="Lee S."/>
            <person name="Maranan R.T."/>
            <person name="Park Y.G."/>
            <person name="Priest M."/>
            <person name="Samuels S.O."/>
            <person name="Sarameh Y.J."/>
            <person name="Schreiber J.M."/>
            <person name="Shepard L."/>
            <person name="Sheth K.J."/>
            <person name="Silva C.A."/>
            <person name="Smyers G.M."/>
            <person name="Tam S."/>
            <person name="Tamura C.M."/>
            <person name="Wucher D.E."/>
            <person name="Donachie S.P."/>
            <person name="Reed F.A."/>
            <person name="Palecanda S."/>
            <person name="Chong R.A."/>
            <person name="Porter M.L."/>
            <person name="Garlena R.A."/>
            <person name="Russell D.A."/>
            <person name="Jacobs-Sera D."/>
            <person name="Hatfull G.F."/>
        </authorList>
    </citation>
    <scope>NUCLEOTIDE SEQUENCE [LARGE SCALE GENOMIC DNA]</scope>
</reference>
<gene>
    <name evidence="1" type="primary">38</name>
    <name evidence="1" type="ORF">SEA_WOLLYPOG_38</name>
</gene>
<keyword evidence="2" id="KW-1185">Reference proteome</keyword>
<dbReference type="EMBL" id="MW055913">
    <property type="protein sequence ID" value="QPX62590.1"/>
    <property type="molecule type" value="Genomic_DNA"/>
</dbReference>
<accession>A0A7T3KC81</accession>
<dbReference type="Proteomes" id="UP000595472">
    <property type="component" value="Segment"/>
</dbReference>